<proteinExistence type="predicted"/>
<accession>A0A7W6BET2</accession>
<protein>
    <submittedName>
        <fullName evidence="2">Uncharacterized protein</fullName>
    </submittedName>
</protein>
<feature type="region of interest" description="Disordered" evidence="1">
    <location>
        <begin position="36"/>
        <end position="81"/>
    </location>
</feature>
<reference evidence="2 3" key="1">
    <citation type="submission" date="2020-08" db="EMBL/GenBank/DDBJ databases">
        <title>Genomic Encyclopedia of Type Strains, Phase IV (KMG-IV): sequencing the most valuable type-strain genomes for metagenomic binning, comparative biology and taxonomic classification.</title>
        <authorList>
            <person name="Goeker M."/>
        </authorList>
    </citation>
    <scope>NUCLEOTIDE SEQUENCE [LARGE SCALE GENOMIC DNA]</scope>
    <source>
        <strain evidence="2 3">DSM 19331</strain>
    </source>
</reference>
<dbReference type="EMBL" id="JACIDG010000008">
    <property type="protein sequence ID" value="MBB3916261.1"/>
    <property type="molecule type" value="Genomic_DNA"/>
</dbReference>
<dbReference type="Proteomes" id="UP000545490">
    <property type="component" value="Unassembled WGS sequence"/>
</dbReference>
<comment type="caution">
    <text evidence="2">The sequence shown here is derived from an EMBL/GenBank/DDBJ whole genome shotgun (WGS) entry which is preliminary data.</text>
</comment>
<name>A0A7W6BET2_9HYPH</name>
<evidence type="ECO:0000313" key="2">
    <source>
        <dbReference type="EMBL" id="MBB3916261.1"/>
    </source>
</evidence>
<gene>
    <name evidence="2" type="ORF">GGQ65_003561</name>
</gene>
<dbReference type="AlphaFoldDB" id="A0A7W6BET2"/>
<evidence type="ECO:0000256" key="1">
    <source>
        <dbReference type="SAM" id="MobiDB-lite"/>
    </source>
</evidence>
<organism evidence="2 3">
    <name type="scientific">Rhizobium fabae</name>
    <dbReference type="NCBI Taxonomy" id="573179"/>
    <lineage>
        <taxon>Bacteria</taxon>
        <taxon>Pseudomonadati</taxon>
        <taxon>Pseudomonadota</taxon>
        <taxon>Alphaproteobacteria</taxon>
        <taxon>Hyphomicrobiales</taxon>
        <taxon>Rhizobiaceae</taxon>
        <taxon>Rhizobium/Agrobacterium group</taxon>
        <taxon>Rhizobium</taxon>
    </lineage>
</organism>
<feature type="region of interest" description="Disordered" evidence="1">
    <location>
        <begin position="143"/>
        <end position="171"/>
    </location>
</feature>
<sequence>MEKLHANVSYVRLCRPRPRQFVSETAKTDSTLVLATATSEDSNQSGSDAAVSSMPRNAFPSSRNAQRRALRRSADRVTKPIPRLNYVLSNIGVASCPSPSPPEATEDQGLLVSPPTAACDTVQESRPPPGRLAFLVHRNGSSHLSRGATARDALPRTGTTACLPPRRSSSR</sequence>
<feature type="compositionally biased region" description="Polar residues" evidence="1">
    <location>
        <begin position="36"/>
        <end position="47"/>
    </location>
</feature>
<evidence type="ECO:0000313" key="3">
    <source>
        <dbReference type="Proteomes" id="UP000545490"/>
    </source>
</evidence>